<evidence type="ECO:0000256" key="15">
    <source>
        <dbReference type="ARBA" id="ARBA00023398"/>
    </source>
</evidence>
<dbReference type="PROSITE" id="PS52019">
    <property type="entry name" value="PKS_MFAS_DH"/>
    <property type="match status" value="1"/>
</dbReference>
<comment type="pathway">
    <text evidence="1">Lipid metabolism.</text>
</comment>
<dbReference type="OrthoDB" id="7773414at2759"/>
<dbReference type="InterPro" id="IPR013149">
    <property type="entry name" value="ADH-like_C"/>
</dbReference>
<keyword evidence="6" id="KW-0521">NADP</keyword>
<comment type="catalytic activity">
    <reaction evidence="45">
        <text>3-oxohexadecanoyl-[ACP] + NADPH + H(+) = (3R)-hydroxyhexadecanoyl-[ACP] + NADP(+)</text>
        <dbReference type="Rhea" id="RHEA:41904"/>
        <dbReference type="Rhea" id="RHEA-COMP:9649"/>
        <dbReference type="Rhea" id="RHEA-COMP:9650"/>
        <dbReference type="ChEBI" id="CHEBI:15378"/>
        <dbReference type="ChEBI" id="CHEBI:57783"/>
        <dbReference type="ChEBI" id="CHEBI:58349"/>
        <dbReference type="ChEBI" id="CHEBI:78478"/>
        <dbReference type="ChEBI" id="CHEBI:78480"/>
    </reaction>
    <physiologicalReaction direction="left-to-right" evidence="45">
        <dbReference type="Rhea" id="RHEA:41905"/>
    </physiologicalReaction>
</comment>
<evidence type="ECO:0000256" key="30">
    <source>
        <dbReference type="ARBA" id="ARBA00047961"/>
    </source>
</evidence>
<evidence type="ECO:0000256" key="49">
    <source>
        <dbReference type="ARBA" id="ARBA00049533"/>
    </source>
</evidence>
<dbReference type="InterPro" id="IPR016036">
    <property type="entry name" value="Malonyl_transacylase_ACP-bd"/>
</dbReference>
<comment type="catalytic activity">
    <reaction evidence="37">
        <text>a 2,3-saturated acyl-[ACP] + NADP(+) = a (2E)-enoyl-[ACP] + NADPH + H(+)</text>
        <dbReference type="Rhea" id="RHEA:22564"/>
        <dbReference type="Rhea" id="RHEA-COMP:9925"/>
        <dbReference type="Rhea" id="RHEA-COMP:9926"/>
        <dbReference type="ChEBI" id="CHEBI:15378"/>
        <dbReference type="ChEBI" id="CHEBI:57783"/>
        <dbReference type="ChEBI" id="CHEBI:58349"/>
        <dbReference type="ChEBI" id="CHEBI:78784"/>
        <dbReference type="ChEBI" id="CHEBI:78785"/>
        <dbReference type="EC" id="1.3.1.39"/>
    </reaction>
    <physiologicalReaction direction="right-to-left" evidence="37">
        <dbReference type="Rhea" id="RHEA:22566"/>
    </physiologicalReaction>
</comment>
<feature type="region of interest" description="C-terminal hotdog fold" evidence="50">
    <location>
        <begin position="985"/>
        <end position="1124"/>
    </location>
</feature>
<dbReference type="CDD" id="cd08954">
    <property type="entry name" value="KR_1_FAS_SDR_x"/>
    <property type="match status" value="1"/>
</dbReference>
<dbReference type="GO" id="GO:0004315">
    <property type="term" value="F:3-oxoacyl-[acyl-carrier-protein] synthase activity"/>
    <property type="evidence" value="ECO:0007669"/>
    <property type="project" value="UniProtKB-EC"/>
</dbReference>
<comment type="catalytic activity">
    <reaction evidence="21">
        <text>hexanoyl-[ACP] + malonyl-[ACP] + H(+) = 3-oxooctanoyl-[ACP] + holo-[ACP] + CO2</text>
        <dbReference type="Rhea" id="RHEA:41836"/>
        <dbReference type="Rhea" id="RHEA-COMP:9623"/>
        <dbReference type="Rhea" id="RHEA-COMP:9632"/>
        <dbReference type="Rhea" id="RHEA-COMP:9633"/>
        <dbReference type="Rhea" id="RHEA-COMP:9685"/>
        <dbReference type="ChEBI" id="CHEBI:15378"/>
        <dbReference type="ChEBI" id="CHEBI:16526"/>
        <dbReference type="ChEBI" id="CHEBI:64479"/>
        <dbReference type="ChEBI" id="CHEBI:78449"/>
        <dbReference type="ChEBI" id="CHEBI:78459"/>
        <dbReference type="ChEBI" id="CHEBI:78460"/>
    </reaction>
    <physiologicalReaction direction="left-to-right" evidence="21">
        <dbReference type="Rhea" id="RHEA:41837"/>
    </physiologicalReaction>
</comment>
<dbReference type="Gene3D" id="3.90.180.10">
    <property type="entry name" value="Medium-chain alcohol dehydrogenases, catalytic domain"/>
    <property type="match status" value="1"/>
</dbReference>
<dbReference type="Proteomes" id="UP001153620">
    <property type="component" value="Chromosome 2"/>
</dbReference>
<dbReference type="Pfam" id="PF16197">
    <property type="entry name" value="KAsynt_C_assoc"/>
    <property type="match status" value="1"/>
</dbReference>
<evidence type="ECO:0000256" key="46">
    <source>
        <dbReference type="ARBA" id="ARBA00049422"/>
    </source>
</evidence>
<comment type="catalytic activity">
    <reaction evidence="35">
        <text>a fatty acyl-[ACP] + malonyl-[ACP] + H(+) = a 3-oxoacyl-[ACP] + holo-[ACP] + CO2</text>
        <dbReference type="Rhea" id="RHEA:22836"/>
        <dbReference type="Rhea" id="RHEA-COMP:9623"/>
        <dbReference type="Rhea" id="RHEA-COMP:9685"/>
        <dbReference type="Rhea" id="RHEA-COMP:9916"/>
        <dbReference type="Rhea" id="RHEA-COMP:14125"/>
        <dbReference type="ChEBI" id="CHEBI:15378"/>
        <dbReference type="ChEBI" id="CHEBI:16526"/>
        <dbReference type="ChEBI" id="CHEBI:64479"/>
        <dbReference type="ChEBI" id="CHEBI:78449"/>
        <dbReference type="ChEBI" id="CHEBI:78776"/>
        <dbReference type="ChEBI" id="CHEBI:138651"/>
        <dbReference type="EC" id="2.3.1.41"/>
    </reaction>
    <physiologicalReaction direction="left-to-right" evidence="35">
        <dbReference type="Rhea" id="RHEA:22837"/>
    </physiologicalReaction>
</comment>
<dbReference type="SUPFAM" id="SSF55048">
    <property type="entry name" value="Probable ACP-binding domain of malonyl-CoA ACP transacylase"/>
    <property type="match status" value="1"/>
</dbReference>
<keyword evidence="9" id="KW-0511">Multifunctional enzyme</keyword>
<comment type="catalytic activity">
    <reaction evidence="13">
        <text>(3R)-hydroxydecanoyl-[ACP] = (2E)-decenoyl-[ACP] + H2O</text>
        <dbReference type="Rhea" id="RHEA:41860"/>
        <dbReference type="Rhea" id="RHEA-COMP:9638"/>
        <dbReference type="Rhea" id="RHEA-COMP:9639"/>
        <dbReference type="ChEBI" id="CHEBI:15377"/>
        <dbReference type="ChEBI" id="CHEBI:78466"/>
        <dbReference type="ChEBI" id="CHEBI:78467"/>
    </reaction>
    <physiologicalReaction direction="left-to-right" evidence="13">
        <dbReference type="Rhea" id="RHEA:41861"/>
    </physiologicalReaction>
</comment>
<comment type="catalytic activity">
    <reaction evidence="49">
        <text>octanoyl-[ACP] + malonyl-[ACP] + H(+) = 3-oxodecanoyl-[ACP] + holo-[ACP] + CO2</text>
        <dbReference type="Rhea" id="RHEA:41852"/>
        <dbReference type="Rhea" id="RHEA-COMP:9623"/>
        <dbReference type="Rhea" id="RHEA-COMP:9636"/>
        <dbReference type="Rhea" id="RHEA-COMP:9637"/>
        <dbReference type="Rhea" id="RHEA-COMP:9685"/>
        <dbReference type="ChEBI" id="CHEBI:15378"/>
        <dbReference type="ChEBI" id="CHEBI:16526"/>
        <dbReference type="ChEBI" id="CHEBI:64479"/>
        <dbReference type="ChEBI" id="CHEBI:78449"/>
        <dbReference type="ChEBI" id="CHEBI:78463"/>
        <dbReference type="ChEBI" id="CHEBI:78464"/>
    </reaction>
    <physiologicalReaction direction="left-to-right" evidence="49">
        <dbReference type="Rhea" id="RHEA:41853"/>
    </physiologicalReaction>
</comment>
<evidence type="ECO:0000256" key="24">
    <source>
        <dbReference type="ARBA" id="ARBA00047451"/>
    </source>
</evidence>
<dbReference type="SUPFAM" id="SSF50129">
    <property type="entry name" value="GroES-like"/>
    <property type="match status" value="1"/>
</dbReference>
<dbReference type="InterPro" id="IPR049900">
    <property type="entry name" value="PKS_mFAS_DH"/>
</dbReference>
<dbReference type="InterPro" id="IPR050091">
    <property type="entry name" value="PKS_NRPS_Biosynth_Enz"/>
</dbReference>
<dbReference type="EMBL" id="OU895878">
    <property type="protein sequence ID" value="CAG9803125.1"/>
    <property type="molecule type" value="Genomic_DNA"/>
</dbReference>
<comment type="catalytic activity">
    <reaction evidence="27">
        <text>(2E)-hexadecenoyl-[ACP] + NADPH + H(+) = hexadecanoyl-[ACP] + NADP(+)</text>
        <dbReference type="Rhea" id="RHEA:41912"/>
        <dbReference type="Rhea" id="RHEA-COMP:9651"/>
        <dbReference type="Rhea" id="RHEA-COMP:9652"/>
        <dbReference type="ChEBI" id="CHEBI:15378"/>
        <dbReference type="ChEBI" id="CHEBI:57783"/>
        <dbReference type="ChEBI" id="CHEBI:58349"/>
        <dbReference type="ChEBI" id="CHEBI:78481"/>
        <dbReference type="ChEBI" id="CHEBI:78483"/>
    </reaction>
    <physiologicalReaction direction="left-to-right" evidence="27">
        <dbReference type="Rhea" id="RHEA:41913"/>
    </physiologicalReaction>
</comment>
<evidence type="ECO:0000256" key="40">
    <source>
        <dbReference type="ARBA" id="ARBA00048935"/>
    </source>
</evidence>
<dbReference type="GO" id="GO:0031177">
    <property type="term" value="F:phosphopantetheine binding"/>
    <property type="evidence" value="ECO:0007669"/>
    <property type="project" value="InterPro"/>
</dbReference>
<comment type="catalytic activity">
    <reaction evidence="18">
        <text>(3R)-hydroxybutanoyl-[ACP] = (2E)-butenoyl-[ACP] + H2O</text>
        <dbReference type="Rhea" id="RHEA:41808"/>
        <dbReference type="Rhea" id="RHEA-COMP:9626"/>
        <dbReference type="Rhea" id="RHEA-COMP:9627"/>
        <dbReference type="ChEBI" id="CHEBI:15377"/>
        <dbReference type="ChEBI" id="CHEBI:78451"/>
        <dbReference type="ChEBI" id="CHEBI:78453"/>
    </reaction>
    <physiologicalReaction direction="left-to-right" evidence="18">
        <dbReference type="Rhea" id="RHEA:41809"/>
    </physiologicalReaction>
</comment>
<comment type="catalytic activity">
    <reaction evidence="32">
        <text>(2E)-dodecenoyl-[ACP] + NADPH + H(+) = dodecanoyl-[ACP] + NADP(+)</text>
        <dbReference type="Rhea" id="RHEA:41880"/>
        <dbReference type="Rhea" id="RHEA-COMP:9643"/>
        <dbReference type="Rhea" id="RHEA-COMP:9644"/>
        <dbReference type="ChEBI" id="CHEBI:15378"/>
        <dbReference type="ChEBI" id="CHEBI:57783"/>
        <dbReference type="ChEBI" id="CHEBI:58349"/>
        <dbReference type="ChEBI" id="CHEBI:65264"/>
        <dbReference type="ChEBI" id="CHEBI:78472"/>
    </reaction>
    <physiologicalReaction direction="left-to-right" evidence="32">
        <dbReference type="Rhea" id="RHEA:41881"/>
    </physiologicalReaction>
</comment>
<dbReference type="GO" id="GO:0019171">
    <property type="term" value="F:(3R)-hydroxyacyl-[acyl-carrier-protein] dehydratase activity"/>
    <property type="evidence" value="ECO:0007669"/>
    <property type="project" value="UniProtKB-EC"/>
</dbReference>
<comment type="catalytic activity">
    <reaction evidence="38">
        <text>holo-[ACP] + acetyl-CoA = acetyl-[ACP] + CoA</text>
        <dbReference type="Rhea" id="RHEA:41788"/>
        <dbReference type="Rhea" id="RHEA-COMP:9621"/>
        <dbReference type="Rhea" id="RHEA-COMP:9685"/>
        <dbReference type="ChEBI" id="CHEBI:57287"/>
        <dbReference type="ChEBI" id="CHEBI:57288"/>
        <dbReference type="ChEBI" id="CHEBI:64479"/>
        <dbReference type="ChEBI" id="CHEBI:78446"/>
        <dbReference type="EC" id="2.3.1.38"/>
    </reaction>
    <physiologicalReaction direction="left-to-right" evidence="38">
        <dbReference type="Rhea" id="RHEA:41789"/>
    </physiologicalReaction>
</comment>
<comment type="catalytic activity">
    <reaction evidence="44">
        <text>3-oxododecanoyl-[ACP] + NADPH + H(+) = (3R)-hydroxydodecanoyl-[ACP] + NADP(+)</text>
        <dbReference type="Rhea" id="RHEA:41872"/>
        <dbReference type="Rhea" id="RHEA-COMP:9641"/>
        <dbReference type="Rhea" id="RHEA-COMP:9642"/>
        <dbReference type="ChEBI" id="CHEBI:15378"/>
        <dbReference type="ChEBI" id="CHEBI:57783"/>
        <dbReference type="ChEBI" id="CHEBI:58349"/>
        <dbReference type="ChEBI" id="CHEBI:78469"/>
        <dbReference type="ChEBI" id="CHEBI:78470"/>
    </reaction>
    <physiologicalReaction direction="left-to-right" evidence="44">
        <dbReference type="Rhea" id="RHEA:41873"/>
    </physiologicalReaction>
</comment>
<keyword evidence="55" id="KW-1185">Reference proteome</keyword>
<comment type="catalytic activity">
    <reaction evidence="24">
        <text>tetradecanoyl-[ACP] + malonyl-[ACP] + H(+) = 3-oxohexadecanoyl-[ACP] + holo-[ACP] + CO2</text>
        <dbReference type="Rhea" id="RHEA:41900"/>
        <dbReference type="Rhea" id="RHEA-COMP:9623"/>
        <dbReference type="Rhea" id="RHEA-COMP:9648"/>
        <dbReference type="Rhea" id="RHEA-COMP:9649"/>
        <dbReference type="Rhea" id="RHEA-COMP:9685"/>
        <dbReference type="ChEBI" id="CHEBI:15378"/>
        <dbReference type="ChEBI" id="CHEBI:16526"/>
        <dbReference type="ChEBI" id="CHEBI:64479"/>
        <dbReference type="ChEBI" id="CHEBI:78449"/>
        <dbReference type="ChEBI" id="CHEBI:78477"/>
        <dbReference type="ChEBI" id="CHEBI:78478"/>
    </reaction>
    <physiologicalReaction direction="left-to-right" evidence="24">
        <dbReference type="Rhea" id="RHEA:41901"/>
    </physiologicalReaction>
</comment>
<dbReference type="Gene3D" id="3.40.366.10">
    <property type="entry name" value="Malonyl-Coenzyme A Acyl Carrier Protein, domain 2"/>
    <property type="match status" value="1"/>
</dbReference>
<dbReference type="SMART" id="SM00825">
    <property type="entry name" value="PKS_KS"/>
    <property type="match status" value="1"/>
</dbReference>
<comment type="catalytic activity">
    <reaction evidence="25">
        <text>(2E)-butenoyl-[ACP] + NADPH + H(+) = butanoyl-[ACP] + NADP(+)</text>
        <dbReference type="Rhea" id="RHEA:41812"/>
        <dbReference type="Rhea" id="RHEA-COMP:9627"/>
        <dbReference type="Rhea" id="RHEA-COMP:9628"/>
        <dbReference type="ChEBI" id="CHEBI:15378"/>
        <dbReference type="ChEBI" id="CHEBI:57783"/>
        <dbReference type="ChEBI" id="CHEBI:58349"/>
        <dbReference type="ChEBI" id="CHEBI:78453"/>
        <dbReference type="ChEBI" id="CHEBI:78454"/>
    </reaction>
    <physiologicalReaction direction="left-to-right" evidence="25">
        <dbReference type="Rhea" id="RHEA:41813"/>
    </physiologicalReaction>
</comment>
<evidence type="ECO:0000256" key="32">
    <source>
        <dbReference type="ARBA" id="ARBA00048281"/>
    </source>
</evidence>
<dbReference type="InterPro" id="IPR057326">
    <property type="entry name" value="KR_dom"/>
</dbReference>
<dbReference type="Pfam" id="PF00550">
    <property type="entry name" value="PP-binding"/>
    <property type="match status" value="1"/>
</dbReference>
<comment type="catalytic activity">
    <reaction evidence="33">
        <text>tetradecanoyl-[ACP] + H2O = tetradecanoate + holo-[ACP] + H(+)</text>
        <dbReference type="Rhea" id="RHEA:30123"/>
        <dbReference type="Rhea" id="RHEA-COMP:9648"/>
        <dbReference type="Rhea" id="RHEA-COMP:9685"/>
        <dbReference type="ChEBI" id="CHEBI:15377"/>
        <dbReference type="ChEBI" id="CHEBI:15378"/>
        <dbReference type="ChEBI" id="CHEBI:30807"/>
        <dbReference type="ChEBI" id="CHEBI:64479"/>
        <dbReference type="ChEBI" id="CHEBI:78477"/>
        <dbReference type="EC" id="3.1.2.14"/>
    </reaction>
    <physiologicalReaction direction="left-to-right" evidence="33">
        <dbReference type="Rhea" id="RHEA:30124"/>
    </physiologicalReaction>
</comment>
<dbReference type="CDD" id="cd00833">
    <property type="entry name" value="PKS"/>
    <property type="match status" value="1"/>
</dbReference>
<dbReference type="InterPro" id="IPR018201">
    <property type="entry name" value="Ketoacyl_synth_AS"/>
</dbReference>
<feature type="active site" description="Proton acceptor; for dehydratase activity" evidence="50">
    <location>
        <position position="886"/>
    </location>
</feature>
<dbReference type="Pfam" id="PF00975">
    <property type="entry name" value="Thioesterase"/>
    <property type="match status" value="1"/>
</dbReference>
<dbReference type="Pfam" id="PF00107">
    <property type="entry name" value="ADH_zinc_N"/>
    <property type="match status" value="1"/>
</dbReference>
<keyword evidence="4" id="KW-0808">Transferase</keyword>
<comment type="catalytic activity">
    <reaction evidence="28">
        <text>(2E)-hexenoyl-[ACP] + NADPH + H(+) = hexanoyl-[ACP] + NADP(+)</text>
        <dbReference type="Rhea" id="RHEA:41832"/>
        <dbReference type="Rhea" id="RHEA-COMP:9631"/>
        <dbReference type="Rhea" id="RHEA-COMP:9632"/>
        <dbReference type="ChEBI" id="CHEBI:15378"/>
        <dbReference type="ChEBI" id="CHEBI:57783"/>
        <dbReference type="ChEBI" id="CHEBI:58349"/>
        <dbReference type="ChEBI" id="CHEBI:78458"/>
        <dbReference type="ChEBI" id="CHEBI:78459"/>
    </reaction>
    <physiologicalReaction direction="left-to-right" evidence="28">
        <dbReference type="Rhea" id="RHEA:41833"/>
    </physiologicalReaction>
</comment>
<gene>
    <name evidence="54" type="ORF">CHIRRI_LOCUS6026</name>
</gene>
<comment type="catalytic activity">
    <reaction evidence="20">
        <text>3-oxooctadecanoyl-[ACP] + NADPH + H(+) = (3R)-hydroxyoctadecanoyl-[ACP] + NADP(+)</text>
        <dbReference type="Rhea" id="RHEA:41920"/>
        <dbReference type="Rhea" id="RHEA-COMP:9653"/>
        <dbReference type="Rhea" id="RHEA-COMP:9654"/>
        <dbReference type="ChEBI" id="CHEBI:15378"/>
        <dbReference type="ChEBI" id="CHEBI:57783"/>
        <dbReference type="ChEBI" id="CHEBI:58349"/>
        <dbReference type="ChEBI" id="CHEBI:78487"/>
        <dbReference type="ChEBI" id="CHEBI:78488"/>
    </reaction>
    <physiologicalReaction direction="left-to-right" evidence="20">
        <dbReference type="Rhea" id="RHEA:41921"/>
    </physiologicalReaction>
</comment>
<comment type="catalytic activity">
    <reaction evidence="29">
        <text>3-oxobutanoyl-[ACP] + NADPH + H(+) = (3R)-hydroxybutanoyl-[ACP] + NADP(+)</text>
        <dbReference type="Rhea" id="RHEA:41804"/>
        <dbReference type="Rhea" id="RHEA-COMP:9625"/>
        <dbReference type="Rhea" id="RHEA-COMP:9626"/>
        <dbReference type="ChEBI" id="CHEBI:15378"/>
        <dbReference type="ChEBI" id="CHEBI:57783"/>
        <dbReference type="ChEBI" id="CHEBI:58349"/>
        <dbReference type="ChEBI" id="CHEBI:78450"/>
        <dbReference type="ChEBI" id="CHEBI:78451"/>
    </reaction>
    <physiologicalReaction direction="left-to-right" evidence="29">
        <dbReference type="Rhea" id="RHEA:41805"/>
    </physiologicalReaction>
</comment>
<evidence type="ECO:0000313" key="55">
    <source>
        <dbReference type="Proteomes" id="UP001153620"/>
    </source>
</evidence>
<dbReference type="InterPro" id="IPR036291">
    <property type="entry name" value="NAD(P)-bd_dom_sf"/>
</dbReference>
<evidence type="ECO:0000256" key="21">
    <source>
        <dbReference type="ARBA" id="ARBA00047394"/>
    </source>
</evidence>
<evidence type="ECO:0000256" key="48">
    <source>
        <dbReference type="ARBA" id="ARBA00049521"/>
    </source>
</evidence>
<keyword evidence="7" id="KW-0663">Pyridoxal phosphate</keyword>
<dbReference type="SMART" id="SM00827">
    <property type="entry name" value="PKS_AT"/>
    <property type="match status" value="1"/>
</dbReference>
<sequence length="2380" mass="266838">MDINDNDIIVSGISGRFPNSNNVSEFAYNLYNKVDMTDEDESRWKHFHEDVPKRFGKIRNIEKFDASFFSTLNKHANWTDPQMRMLLEHAYESILDAGISPQSLIGSKTGVFIGCSISDSKDAFVHRMPPKDGYVVLGNANFYLSNRISYALGLCGPSFTLDTACSSSAYALDCAFRYIESGLCDAALVGGSQLILNCGLAAEYTKLGILASDGVCRPFDENATGFSRAETICVIFLQQRKDSKRIYANLVYSSSNNDGFKKEGASFPSKIMQQKLIEDFYSNLKFDPENVNFVEAHSTGTKLGDPEEVQAIDAVFCKNNNRSQELVIGSVKSNMGHAEAASGMASIAKILLSLDSQKFPPNINLKSPRSDVAAFSEGRIKVATEVEELIGGFIAMNSFGLGGGNAHSLFRGNPKVKSNFGIPDDELGRMVLWSGRTEAAINAIFDDITQRPLDAEHIALLQNSQTQTTSANTYRGYGMFINDKTEGKAVCVKQNIQYFNGSRRPVVFVYSGIGSQWLEMGRDLMKIPLVAQSIEKCHGILMNKGIALKNILTSADEDTFSNVLHSYVGIIAIEIALTDILKELNIVPDYIIGHSVGELGCAYADNCITAEETLLAAYARGEASRDSQTFRGAMAAVGVNHIKLEEMIPDDIDIACHNGEDSSTISGPADSVNEFVQKLKEDKIFAKEVACSGIALHSRYITEMGQKLYKKLQLIIKDPKMRSRKWLSSTYPEHMWNEDEAYFSSAEYHTRNLLNPVFFQEVTEMLPKDSLVIEIAPHGLLKAILKRNIKEGVHVSLTQRESKDGVEFFMDSLGGLFQYGLDMDISKLYPPISFPVSRGTPMISPVIKWNHEDDHFVPHFDTYNTFERRNIVINISDKKFEFIQGHMVDGRVLFPATGWIFLVWETFSMMIGAHYEKVKVVFDAIHFLRATSLTKNQDVLITISIHRGTGRFEIIEGNSPVVYGYIKQVDDIEMSEITVLSDENTVTLSGDDFYREMRLNGFCHLGPFKGVKEIRHDGLKGKIKWIKNWITFLDSMTHFEERQSKSKKLALPTNIRKVIIDPILHYEMLEGIKKEMDENNKLEQGESENSEEQGILYDVAISPHLKIIKSGGVELHDKVNRVVNRRRPKEPFIETHNFVPFFSSKKYSLNDAAKIITQTALENIFQAKCTSVEIDTTSVDEIQPLSEHLSKALRGIPLVIADVILVTARENFKLENVKISAEELSSFNDVDLVIRNNCIGDEEFFEAVKTVISGHGYIISREYQEYSEIPHENVQLVAKIHTNDNEIIHMLQFKNEAKVIDPHNVIEITSDAKEWIDNLKVSLSEAPTLIYAYNRDYSGILGFINCVKREYPVDRLKCFFIMDTQNAPSVFDLNNSFFKSQLELNHAVNVFKDGKWGSYRHLDMPIMNDLHSQPQHCYVNCLVKGDLSTLSWLNGSLDVNNKNLDIIKIHYASLNFKDIMLALGRIPDNCDSPMSQQSILGFEFSGTKRNGDKVMGIGTKAGALATFYDAENTILWNVPDTWTMEEAATVPLVYFTVYFAFFNTTTIKAGKKILIHSGSGGVGQAAIEVAFAYGVEVYTTVSNEEKKNFLLKRFPKLKPENIGNSRNTTFEKMVLENTEGKGIDYVLNSLSDDKLQASVRCLGKDGVFLEIGKYDILKGTNIDMRYLAKRITMKAVIFDDLADDSEEMKFIYNCVEEDLKAGVIKPLSTTIFEANQIEEAFRFMANGKHIGKVLLKVRQHEDDESSLPLITLNRVYCGANESIVISGGLGGFGMELSEWLISRGCRKLVLNSRRGVINMNQHLKVEVWRYYGVEVIINTSDISTEQGCEDLIKQALELGPVGAIFNLAAVLRDGIFENLDQQMFNESMAPKALGTKYLDKVSRILCPTLKYFVVFSSVSCGRGNAGQSNYGMANSVMERIIEDRHRYGLPGKAIQWGAIGDVGMLADFQLANMDKDIGGTLPQPISSCLEVLDVLLTSKDPTVSSTVVADKLMEDYRKGNVIDIILNIMGIRDKKSISMDSTLTQLGIDSLMGVEIQQILEREFDVSFTSQELRSFTLNQLEKRISSKNSEDSSGNAVNDDAEKVEWMKLLMEGVIDSETLNLISPETLVKVNDVEDFEGTKILVIPGFYGFAANVYRTLAKQMKYPAFILQLLNTSEFERIDDIVKSLTPTILDMYKDTENFILIGHSFGSILALKIAEILEDEGKSGQIIQLDGSPQFIHRFSIKMMTERTIEDMRSSISMVLFNVLLPYVDPNDAKISFMKHDNWESRTEKLINLSAEKLPFSYEFINRNVTVAYINRFNISLHIKDDAFPTLKSTNISLIKATKSSINGIHKDYALSRYSTHPVKLSFIDGDHVTILKNPVLISNIEDILSSTKFA</sequence>
<evidence type="ECO:0000256" key="43">
    <source>
        <dbReference type="ARBA" id="ARBA00049171"/>
    </source>
</evidence>
<evidence type="ECO:0000256" key="50">
    <source>
        <dbReference type="PROSITE-ProRule" id="PRU01363"/>
    </source>
</evidence>
<evidence type="ECO:0000256" key="22">
    <source>
        <dbReference type="ARBA" id="ARBA00047400"/>
    </source>
</evidence>
<evidence type="ECO:0000256" key="13">
    <source>
        <dbReference type="ARBA" id="ARBA00023388"/>
    </source>
</evidence>
<dbReference type="GO" id="GO:0004313">
    <property type="term" value="F:[acyl-carrier-protein] S-acetyltransferase activity"/>
    <property type="evidence" value="ECO:0007669"/>
    <property type="project" value="UniProtKB-EC"/>
</dbReference>
<evidence type="ECO:0000256" key="20">
    <source>
        <dbReference type="ARBA" id="ARBA00047300"/>
    </source>
</evidence>
<dbReference type="Pfam" id="PF00698">
    <property type="entry name" value="Acyl_transf_1"/>
    <property type="match status" value="1"/>
</dbReference>
<dbReference type="InterPro" id="IPR014030">
    <property type="entry name" value="Ketoacyl_synth_N"/>
</dbReference>
<evidence type="ECO:0000256" key="17">
    <source>
        <dbReference type="ARBA" id="ARBA00023401"/>
    </source>
</evidence>
<evidence type="ECO:0000256" key="18">
    <source>
        <dbReference type="ARBA" id="ARBA00023402"/>
    </source>
</evidence>
<evidence type="ECO:0000256" key="47">
    <source>
        <dbReference type="ARBA" id="ARBA00049449"/>
    </source>
</evidence>
<comment type="catalytic activity">
    <reaction evidence="39">
        <text>hexadecanoyl-[ACP] + H2O = hexadecanoate + holo-[ACP] + H(+)</text>
        <dbReference type="Rhea" id="RHEA:41932"/>
        <dbReference type="Rhea" id="RHEA-COMP:9652"/>
        <dbReference type="Rhea" id="RHEA-COMP:9685"/>
        <dbReference type="ChEBI" id="CHEBI:7896"/>
        <dbReference type="ChEBI" id="CHEBI:15377"/>
        <dbReference type="ChEBI" id="CHEBI:15378"/>
        <dbReference type="ChEBI" id="CHEBI:64479"/>
        <dbReference type="ChEBI" id="CHEBI:78483"/>
        <dbReference type="EC" id="3.1.2.14"/>
    </reaction>
    <physiologicalReaction direction="left-to-right" evidence="39">
        <dbReference type="Rhea" id="RHEA:41933"/>
    </physiologicalReaction>
</comment>
<dbReference type="SUPFAM" id="SSF51735">
    <property type="entry name" value="NAD(P)-binding Rossmann-fold domains"/>
    <property type="match status" value="2"/>
</dbReference>
<dbReference type="SUPFAM" id="SSF53474">
    <property type="entry name" value="alpha/beta-Hydrolases"/>
    <property type="match status" value="1"/>
</dbReference>
<keyword evidence="5" id="KW-0702">S-nitrosylation</keyword>
<dbReference type="InterPro" id="IPR001031">
    <property type="entry name" value="Thioesterase"/>
</dbReference>
<dbReference type="InterPro" id="IPR020806">
    <property type="entry name" value="PKS_PP-bd"/>
</dbReference>
<comment type="catalytic activity">
    <reaction evidence="26">
        <text>dodecanoyl-[ACP] + malonyl-[ACP] + H(+) = 3-oxotetradecanoyl-[ACP] + holo-[ACP] + CO2</text>
        <dbReference type="Rhea" id="RHEA:41884"/>
        <dbReference type="Rhea" id="RHEA-COMP:9623"/>
        <dbReference type="Rhea" id="RHEA-COMP:9644"/>
        <dbReference type="Rhea" id="RHEA-COMP:9645"/>
        <dbReference type="Rhea" id="RHEA-COMP:9685"/>
        <dbReference type="ChEBI" id="CHEBI:15378"/>
        <dbReference type="ChEBI" id="CHEBI:16526"/>
        <dbReference type="ChEBI" id="CHEBI:64479"/>
        <dbReference type="ChEBI" id="CHEBI:65264"/>
        <dbReference type="ChEBI" id="CHEBI:78449"/>
        <dbReference type="ChEBI" id="CHEBI:78473"/>
    </reaction>
    <physiologicalReaction direction="left-to-right" evidence="26">
        <dbReference type="Rhea" id="RHEA:41885"/>
    </physiologicalReaction>
</comment>
<dbReference type="SUPFAM" id="SSF47336">
    <property type="entry name" value="ACP-like"/>
    <property type="match status" value="1"/>
</dbReference>
<comment type="catalytic activity">
    <reaction evidence="23">
        <text>3-oxodecanoyl-[ACP] + NADPH + H(+) = (3R)-hydroxydecanoyl-[ACP] + NADP(+)</text>
        <dbReference type="Rhea" id="RHEA:41856"/>
        <dbReference type="Rhea" id="RHEA-COMP:9637"/>
        <dbReference type="Rhea" id="RHEA-COMP:9638"/>
        <dbReference type="ChEBI" id="CHEBI:15378"/>
        <dbReference type="ChEBI" id="CHEBI:57783"/>
        <dbReference type="ChEBI" id="CHEBI:58349"/>
        <dbReference type="ChEBI" id="CHEBI:78464"/>
        <dbReference type="ChEBI" id="CHEBI:78466"/>
    </reaction>
    <physiologicalReaction direction="left-to-right" evidence="23">
        <dbReference type="Rhea" id="RHEA:41857"/>
    </physiologicalReaction>
</comment>
<dbReference type="GO" id="GO:0004316">
    <property type="term" value="F:3-oxoacyl-[acyl-carrier-protein] reductase (NADPH) activity"/>
    <property type="evidence" value="ECO:0007669"/>
    <property type="project" value="UniProtKB-EC"/>
</dbReference>
<accession>A0A9N9RU76</accession>
<comment type="catalytic activity">
    <reaction evidence="36">
        <text>3-oxohexanoyl-[ACP] + NADPH + H(+) = (3R)-hydroxyhexanoyl-[ACP] + NADP(+)</text>
        <dbReference type="Rhea" id="RHEA:41824"/>
        <dbReference type="Rhea" id="RHEA-COMP:9629"/>
        <dbReference type="Rhea" id="RHEA-COMP:9630"/>
        <dbReference type="ChEBI" id="CHEBI:15378"/>
        <dbReference type="ChEBI" id="CHEBI:57783"/>
        <dbReference type="ChEBI" id="CHEBI:58349"/>
        <dbReference type="ChEBI" id="CHEBI:78456"/>
        <dbReference type="ChEBI" id="CHEBI:78457"/>
    </reaction>
    <physiologicalReaction direction="left-to-right" evidence="36">
        <dbReference type="Rhea" id="RHEA:41825"/>
    </physiologicalReaction>
</comment>
<keyword evidence="3" id="KW-0597">Phosphoprotein</keyword>
<evidence type="ECO:0000256" key="28">
    <source>
        <dbReference type="ARBA" id="ARBA00047897"/>
    </source>
</evidence>
<dbReference type="SUPFAM" id="SSF52151">
    <property type="entry name" value="FabD/lysophospholipase-like"/>
    <property type="match status" value="1"/>
</dbReference>
<dbReference type="InterPro" id="IPR049391">
    <property type="entry name" value="FAS_pseudo-KR"/>
</dbReference>
<comment type="catalytic activity">
    <reaction evidence="31">
        <text>hexadecanoyl-[ACP] + malonyl-[ACP] + H(+) = 3-oxooctadecanoyl-[ACP] + holo-[ACP] + CO2</text>
        <dbReference type="Rhea" id="RHEA:41916"/>
        <dbReference type="Rhea" id="RHEA-COMP:9623"/>
        <dbReference type="Rhea" id="RHEA-COMP:9652"/>
        <dbReference type="Rhea" id="RHEA-COMP:9653"/>
        <dbReference type="Rhea" id="RHEA-COMP:9685"/>
        <dbReference type="ChEBI" id="CHEBI:15378"/>
        <dbReference type="ChEBI" id="CHEBI:16526"/>
        <dbReference type="ChEBI" id="CHEBI:64479"/>
        <dbReference type="ChEBI" id="CHEBI:78449"/>
        <dbReference type="ChEBI" id="CHEBI:78483"/>
        <dbReference type="ChEBI" id="CHEBI:78487"/>
    </reaction>
    <physiologicalReaction direction="left-to-right" evidence="31">
        <dbReference type="Rhea" id="RHEA:41917"/>
    </physiologicalReaction>
</comment>
<evidence type="ECO:0000256" key="44">
    <source>
        <dbReference type="ARBA" id="ARBA00049263"/>
    </source>
</evidence>
<evidence type="ECO:0000313" key="54">
    <source>
        <dbReference type="EMBL" id="CAG9803125.1"/>
    </source>
</evidence>
<dbReference type="PROSITE" id="PS52004">
    <property type="entry name" value="KS3_2"/>
    <property type="match status" value="1"/>
</dbReference>
<dbReference type="GO" id="GO:0016297">
    <property type="term" value="F:fatty acyl-[ACP] hydrolase activity"/>
    <property type="evidence" value="ECO:0007669"/>
    <property type="project" value="UniProtKB-EC"/>
</dbReference>
<dbReference type="InterPro" id="IPR014043">
    <property type="entry name" value="Acyl_transferase_dom"/>
</dbReference>
<comment type="catalytic activity">
    <reaction evidence="46">
        <text>3-oxooctanoyl-[ACP] + NADPH + H(+) = (3R)-hydroxyoctanoyl-[ACP] + NADP(+)</text>
        <dbReference type="Rhea" id="RHEA:41840"/>
        <dbReference type="Rhea" id="RHEA-COMP:9633"/>
        <dbReference type="Rhea" id="RHEA-COMP:9634"/>
        <dbReference type="ChEBI" id="CHEBI:15378"/>
        <dbReference type="ChEBI" id="CHEBI:57783"/>
        <dbReference type="ChEBI" id="CHEBI:58349"/>
        <dbReference type="ChEBI" id="CHEBI:78460"/>
        <dbReference type="ChEBI" id="CHEBI:78461"/>
    </reaction>
    <physiologicalReaction direction="left-to-right" evidence="46">
        <dbReference type="Rhea" id="RHEA:41841"/>
    </physiologicalReaction>
</comment>
<dbReference type="SMART" id="SM00829">
    <property type="entry name" value="PKS_ER"/>
    <property type="match status" value="1"/>
</dbReference>
<dbReference type="InterPro" id="IPR036736">
    <property type="entry name" value="ACP-like_sf"/>
</dbReference>
<dbReference type="Gene3D" id="1.10.1200.10">
    <property type="entry name" value="ACP-like"/>
    <property type="match status" value="1"/>
</dbReference>
<dbReference type="Pfam" id="PF08659">
    <property type="entry name" value="KR"/>
    <property type="match status" value="1"/>
</dbReference>
<feature type="region of interest" description="N-terminal hotdog fold" evidence="50">
    <location>
        <begin position="851"/>
        <end position="975"/>
    </location>
</feature>
<dbReference type="InterPro" id="IPR042104">
    <property type="entry name" value="PKS_dehydratase_sf"/>
</dbReference>
<comment type="catalytic activity">
    <reaction evidence="42">
        <text>decanoyl-[ACP] + malonyl-[ACP] + H(+) = 3-oxododecanoyl-[ACP] + holo-[ACP] + CO2</text>
        <dbReference type="Rhea" id="RHEA:41868"/>
        <dbReference type="Rhea" id="RHEA-COMP:9623"/>
        <dbReference type="Rhea" id="RHEA-COMP:9640"/>
        <dbReference type="Rhea" id="RHEA-COMP:9641"/>
        <dbReference type="Rhea" id="RHEA-COMP:9685"/>
        <dbReference type="ChEBI" id="CHEBI:15378"/>
        <dbReference type="ChEBI" id="CHEBI:16526"/>
        <dbReference type="ChEBI" id="CHEBI:64479"/>
        <dbReference type="ChEBI" id="CHEBI:78449"/>
        <dbReference type="ChEBI" id="CHEBI:78468"/>
        <dbReference type="ChEBI" id="CHEBI:78469"/>
    </reaction>
    <physiologicalReaction direction="left-to-right" evidence="42">
        <dbReference type="Rhea" id="RHEA:41869"/>
    </physiologicalReaction>
</comment>
<evidence type="ECO:0000259" key="52">
    <source>
        <dbReference type="PROSITE" id="PS52004"/>
    </source>
</evidence>
<comment type="catalytic activity">
    <reaction evidence="40">
        <text>3-oxotetradecanoyl-[ACP] + NADPH + H(+) = (3R)-hydroxytetradecanoyl-[ACP] + NADP(+)</text>
        <dbReference type="Rhea" id="RHEA:41888"/>
        <dbReference type="Rhea" id="RHEA-COMP:9645"/>
        <dbReference type="Rhea" id="RHEA-COMP:9646"/>
        <dbReference type="ChEBI" id="CHEBI:15378"/>
        <dbReference type="ChEBI" id="CHEBI:57783"/>
        <dbReference type="ChEBI" id="CHEBI:58349"/>
        <dbReference type="ChEBI" id="CHEBI:78473"/>
        <dbReference type="ChEBI" id="CHEBI:78474"/>
    </reaction>
    <physiologicalReaction direction="left-to-right" evidence="40">
        <dbReference type="Rhea" id="RHEA:41889"/>
    </physiologicalReaction>
</comment>
<evidence type="ECO:0000256" key="19">
    <source>
        <dbReference type="ARBA" id="ARBA00023442"/>
    </source>
</evidence>
<dbReference type="Gene3D" id="3.40.47.10">
    <property type="match status" value="1"/>
</dbReference>
<comment type="catalytic activity">
    <reaction evidence="16">
        <text>(3R)-hydroxyoctadecanoyl-[ACP] = (2E)-octadecenoyl-[ACP] + H2O</text>
        <dbReference type="Rhea" id="RHEA:41924"/>
        <dbReference type="Rhea" id="RHEA-COMP:9654"/>
        <dbReference type="Rhea" id="RHEA-COMP:9655"/>
        <dbReference type="ChEBI" id="CHEBI:15377"/>
        <dbReference type="ChEBI" id="CHEBI:78488"/>
        <dbReference type="ChEBI" id="CHEBI:78489"/>
    </reaction>
    <physiologicalReaction direction="left-to-right" evidence="16">
        <dbReference type="Rhea" id="RHEA:41925"/>
    </physiologicalReaction>
</comment>
<dbReference type="InterPro" id="IPR013968">
    <property type="entry name" value="PKS_KR"/>
</dbReference>
<dbReference type="Gene3D" id="3.30.70.3290">
    <property type="match status" value="1"/>
</dbReference>
<dbReference type="PROSITE" id="PS00606">
    <property type="entry name" value="KS3_1"/>
    <property type="match status" value="1"/>
</dbReference>
<name>A0A9N9RU76_9DIPT</name>
<evidence type="ECO:0000256" key="2">
    <source>
        <dbReference type="ARBA" id="ARBA00022450"/>
    </source>
</evidence>
<keyword evidence="8" id="KW-0007">Acetylation</keyword>
<dbReference type="InterPro" id="IPR009081">
    <property type="entry name" value="PP-bd_ACP"/>
</dbReference>
<dbReference type="InterPro" id="IPR011032">
    <property type="entry name" value="GroES-like_sf"/>
</dbReference>
<evidence type="ECO:0000256" key="41">
    <source>
        <dbReference type="ARBA" id="ARBA00049019"/>
    </source>
</evidence>
<comment type="catalytic activity">
    <reaction evidence="15">
        <text>(3R)-hydroxytetradecanoyl-[ACP] = (2E)-tetradecenoyl-[ACP] + H2O</text>
        <dbReference type="Rhea" id="RHEA:41892"/>
        <dbReference type="Rhea" id="RHEA-COMP:9646"/>
        <dbReference type="Rhea" id="RHEA-COMP:9647"/>
        <dbReference type="ChEBI" id="CHEBI:15377"/>
        <dbReference type="ChEBI" id="CHEBI:78474"/>
        <dbReference type="ChEBI" id="CHEBI:78475"/>
    </reaction>
    <physiologicalReaction direction="left-to-right" evidence="15">
        <dbReference type="Rhea" id="RHEA:41893"/>
    </physiologicalReaction>
</comment>
<comment type="catalytic activity">
    <reaction evidence="48">
        <text>(2E)-decenoyl-[ACP] + NADPH + H(+) = decanoyl-[ACP] + NADP(+)</text>
        <dbReference type="Rhea" id="RHEA:41864"/>
        <dbReference type="Rhea" id="RHEA-COMP:9639"/>
        <dbReference type="Rhea" id="RHEA-COMP:9640"/>
        <dbReference type="ChEBI" id="CHEBI:15378"/>
        <dbReference type="ChEBI" id="CHEBI:57783"/>
        <dbReference type="ChEBI" id="CHEBI:58349"/>
        <dbReference type="ChEBI" id="CHEBI:78467"/>
        <dbReference type="ChEBI" id="CHEBI:78468"/>
    </reaction>
    <physiologicalReaction direction="left-to-right" evidence="48">
        <dbReference type="Rhea" id="RHEA:41865"/>
    </physiologicalReaction>
</comment>
<keyword evidence="2" id="KW-0596">Phosphopantetheine</keyword>
<evidence type="ECO:0000256" key="37">
    <source>
        <dbReference type="ARBA" id="ARBA00048650"/>
    </source>
</evidence>
<reference evidence="54" key="2">
    <citation type="submission" date="2022-10" db="EMBL/GenBank/DDBJ databases">
        <authorList>
            <consortium name="ENA_rothamsted_submissions"/>
            <consortium name="culmorum"/>
            <person name="King R."/>
        </authorList>
    </citation>
    <scope>NUCLEOTIDE SEQUENCE</scope>
</reference>
<evidence type="ECO:0000256" key="10">
    <source>
        <dbReference type="ARBA" id="ARBA00023332"/>
    </source>
</evidence>
<reference evidence="54" key="1">
    <citation type="submission" date="2022-01" db="EMBL/GenBank/DDBJ databases">
        <authorList>
            <person name="King R."/>
        </authorList>
    </citation>
    <scope>NUCLEOTIDE SEQUENCE</scope>
</reference>
<evidence type="ECO:0000256" key="31">
    <source>
        <dbReference type="ARBA" id="ARBA00048051"/>
    </source>
</evidence>
<dbReference type="GO" id="GO:0006633">
    <property type="term" value="P:fatty acid biosynthetic process"/>
    <property type="evidence" value="ECO:0007669"/>
    <property type="project" value="InterPro"/>
</dbReference>
<dbReference type="GO" id="GO:0004312">
    <property type="term" value="F:fatty acid synthase activity"/>
    <property type="evidence" value="ECO:0007669"/>
    <property type="project" value="TreeGrafter"/>
</dbReference>
<evidence type="ECO:0000256" key="33">
    <source>
        <dbReference type="ARBA" id="ARBA00048289"/>
    </source>
</evidence>
<evidence type="ECO:0000256" key="12">
    <source>
        <dbReference type="ARBA" id="ARBA00023373"/>
    </source>
</evidence>
<evidence type="ECO:0000256" key="36">
    <source>
        <dbReference type="ARBA" id="ARBA00048571"/>
    </source>
</evidence>
<evidence type="ECO:0000259" key="51">
    <source>
        <dbReference type="PROSITE" id="PS50075"/>
    </source>
</evidence>
<evidence type="ECO:0000256" key="34">
    <source>
        <dbReference type="ARBA" id="ARBA00048420"/>
    </source>
</evidence>
<proteinExistence type="predicted"/>
<evidence type="ECO:0000256" key="14">
    <source>
        <dbReference type="ARBA" id="ARBA00023394"/>
    </source>
</evidence>
<evidence type="ECO:0000256" key="8">
    <source>
        <dbReference type="ARBA" id="ARBA00022990"/>
    </source>
</evidence>
<evidence type="ECO:0000256" key="6">
    <source>
        <dbReference type="ARBA" id="ARBA00022857"/>
    </source>
</evidence>
<dbReference type="Pfam" id="PF02801">
    <property type="entry name" value="Ketoacyl-synt_C"/>
    <property type="match status" value="1"/>
</dbReference>
<dbReference type="Gene3D" id="3.10.129.110">
    <property type="entry name" value="Polyketide synthase dehydratase"/>
    <property type="match status" value="1"/>
</dbReference>
<dbReference type="PANTHER" id="PTHR43775">
    <property type="entry name" value="FATTY ACID SYNTHASE"/>
    <property type="match status" value="1"/>
</dbReference>
<evidence type="ECO:0000259" key="53">
    <source>
        <dbReference type="PROSITE" id="PS52019"/>
    </source>
</evidence>
<dbReference type="Pfam" id="PF00109">
    <property type="entry name" value="ketoacyl-synt"/>
    <property type="match status" value="1"/>
</dbReference>
<evidence type="ECO:0000256" key="7">
    <source>
        <dbReference type="ARBA" id="ARBA00022898"/>
    </source>
</evidence>
<evidence type="ECO:0000256" key="11">
    <source>
        <dbReference type="ARBA" id="ARBA00023351"/>
    </source>
</evidence>
<evidence type="ECO:0000256" key="38">
    <source>
        <dbReference type="ARBA" id="ARBA00048691"/>
    </source>
</evidence>
<comment type="catalytic activity">
    <reaction evidence="22">
        <text>a (3R)-hydroxyacyl-[ACP] + NADP(+) = a 3-oxoacyl-[ACP] + NADPH + H(+)</text>
        <dbReference type="Rhea" id="RHEA:17397"/>
        <dbReference type="Rhea" id="RHEA-COMP:9916"/>
        <dbReference type="Rhea" id="RHEA-COMP:9945"/>
        <dbReference type="ChEBI" id="CHEBI:15378"/>
        <dbReference type="ChEBI" id="CHEBI:57783"/>
        <dbReference type="ChEBI" id="CHEBI:58349"/>
        <dbReference type="ChEBI" id="CHEBI:78776"/>
        <dbReference type="ChEBI" id="CHEBI:78827"/>
        <dbReference type="EC" id="1.1.1.100"/>
    </reaction>
    <physiologicalReaction direction="right-to-left" evidence="22">
        <dbReference type="Rhea" id="RHEA:17399"/>
    </physiologicalReaction>
</comment>
<comment type="catalytic activity">
    <reaction evidence="34">
        <text>(2E)-octenoyl-[ACP] + NADPH + H(+) = octanoyl-[ACP] + NADP(+)</text>
        <dbReference type="Rhea" id="RHEA:41848"/>
        <dbReference type="Rhea" id="RHEA-COMP:9635"/>
        <dbReference type="Rhea" id="RHEA-COMP:9636"/>
        <dbReference type="ChEBI" id="CHEBI:15378"/>
        <dbReference type="ChEBI" id="CHEBI:57783"/>
        <dbReference type="ChEBI" id="CHEBI:58349"/>
        <dbReference type="ChEBI" id="CHEBI:78462"/>
        <dbReference type="ChEBI" id="CHEBI:78463"/>
    </reaction>
    <physiologicalReaction direction="left-to-right" evidence="34">
        <dbReference type="Rhea" id="RHEA:41849"/>
    </physiologicalReaction>
</comment>
<dbReference type="InterPro" id="IPR032821">
    <property type="entry name" value="PKS_assoc"/>
</dbReference>
<feature type="domain" description="PKS/mFAS DH" evidence="53">
    <location>
        <begin position="851"/>
        <end position="1124"/>
    </location>
</feature>
<evidence type="ECO:0000256" key="45">
    <source>
        <dbReference type="ARBA" id="ARBA00049414"/>
    </source>
</evidence>
<feature type="active site" description="Proton donor; for dehydratase activity" evidence="50">
    <location>
        <position position="1034"/>
    </location>
</feature>
<evidence type="ECO:0000256" key="16">
    <source>
        <dbReference type="ARBA" id="ARBA00023399"/>
    </source>
</evidence>
<dbReference type="GO" id="GO:0141148">
    <property type="term" value="F:enoyl-[acyl-carrier-protein] reductase (NADPH) activity"/>
    <property type="evidence" value="ECO:0007669"/>
    <property type="project" value="UniProtKB-EC"/>
</dbReference>
<evidence type="ECO:0000256" key="3">
    <source>
        <dbReference type="ARBA" id="ARBA00022553"/>
    </source>
</evidence>
<feature type="domain" description="Carrier" evidence="51">
    <location>
        <begin position="1995"/>
        <end position="2072"/>
    </location>
</feature>
<evidence type="ECO:0000256" key="29">
    <source>
        <dbReference type="ARBA" id="ARBA00047953"/>
    </source>
</evidence>
<comment type="catalytic activity">
    <reaction evidence="10">
        <text>(3R)-hydroxyoctanoyl-[ACP] = (2E)-octenoyl-[ACP] + H2O</text>
        <dbReference type="Rhea" id="RHEA:41844"/>
        <dbReference type="Rhea" id="RHEA-COMP:9634"/>
        <dbReference type="Rhea" id="RHEA-COMP:9635"/>
        <dbReference type="ChEBI" id="CHEBI:15377"/>
        <dbReference type="ChEBI" id="CHEBI:78461"/>
        <dbReference type="ChEBI" id="CHEBI:78462"/>
    </reaction>
    <physiologicalReaction direction="left-to-right" evidence="10">
        <dbReference type="Rhea" id="RHEA:41845"/>
    </physiologicalReaction>
</comment>
<comment type="catalytic activity">
    <reaction evidence="17">
        <text>(3R)-hydroxyhexadecanoyl-[ACP] = (2E)-hexadecenoyl-[ACP] + H2O</text>
        <dbReference type="Rhea" id="RHEA:41908"/>
        <dbReference type="Rhea" id="RHEA-COMP:9650"/>
        <dbReference type="Rhea" id="RHEA-COMP:9651"/>
        <dbReference type="ChEBI" id="CHEBI:15377"/>
        <dbReference type="ChEBI" id="CHEBI:78480"/>
        <dbReference type="ChEBI" id="CHEBI:78481"/>
    </reaction>
    <physiologicalReaction direction="left-to-right" evidence="17">
        <dbReference type="Rhea" id="RHEA:41909"/>
    </physiologicalReaction>
</comment>
<dbReference type="InterPro" id="IPR016039">
    <property type="entry name" value="Thiolase-like"/>
</dbReference>
<comment type="catalytic activity">
    <reaction evidence="43">
        <text>(2E)-tetradecenoyl-[ACP] + NADPH + H(+) = tetradecanoyl-[ACP] + NADP(+)</text>
        <dbReference type="Rhea" id="RHEA:41896"/>
        <dbReference type="Rhea" id="RHEA-COMP:9647"/>
        <dbReference type="Rhea" id="RHEA-COMP:9648"/>
        <dbReference type="ChEBI" id="CHEBI:15378"/>
        <dbReference type="ChEBI" id="CHEBI:57783"/>
        <dbReference type="ChEBI" id="CHEBI:58349"/>
        <dbReference type="ChEBI" id="CHEBI:78475"/>
        <dbReference type="ChEBI" id="CHEBI:78477"/>
    </reaction>
    <physiologicalReaction direction="left-to-right" evidence="43">
        <dbReference type="Rhea" id="RHEA:41897"/>
    </physiologicalReaction>
</comment>
<evidence type="ECO:0000256" key="4">
    <source>
        <dbReference type="ARBA" id="ARBA00022679"/>
    </source>
</evidence>
<evidence type="ECO:0000256" key="25">
    <source>
        <dbReference type="ARBA" id="ARBA00047500"/>
    </source>
</evidence>
<dbReference type="PROSITE" id="PS50075">
    <property type="entry name" value="CARRIER"/>
    <property type="match status" value="1"/>
</dbReference>
<evidence type="ECO:0000256" key="9">
    <source>
        <dbReference type="ARBA" id="ARBA00023268"/>
    </source>
</evidence>
<comment type="catalytic activity">
    <reaction evidence="14">
        <text>a (3R)-hydroxyacyl-[ACP] = a (2E)-enoyl-[ACP] + H2O</text>
        <dbReference type="Rhea" id="RHEA:13097"/>
        <dbReference type="Rhea" id="RHEA-COMP:9925"/>
        <dbReference type="Rhea" id="RHEA-COMP:9945"/>
        <dbReference type="ChEBI" id="CHEBI:15377"/>
        <dbReference type="ChEBI" id="CHEBI:78784"/>
        <dbReference type="ChEBI" id="CHEBI:78827"/>
        <dbReference type="EC" id="4.2.1.59"/>
    </reaction>
    <physiologicalReaction direction="left-to-right" evidence="14">
        <dbReference type="Rhea" id="RHEA:13098"/>
    </physiologicalReaction>
</comment>
<comment type="catalytic activity">
    <reaction evidence="11">
        <text>(3R)-hydroxydodecanoyl-[ACP] = (2E)-dodecenoyl-[ACP] + H2O</text>
        <dbReference type="Rhea" id="RHEA:41876"/>
        <dbReference type="Rhea" id="RHEA-COMP:9642"/>
        <dbReference type="Rhea" id="RHEA-COMP:9643"/>
        <dbReference type="ChEBI" id="CHEBI:15377"/>
        <dbReference type="ChEBI" id="CHEBI:78470"/>
        <dbReference type="ChEBI" id="CHEBI:78472"/>
    </reaction>
    <physiologicalReaction direction="left-to-right" evidence="11">
        <dbReference type="Rhea" id="RHEA:41877"/>
    </physiologicalReaction>
</comment>
<comment type="function">
    <text evidence="19">Fatty acid synthetase is a multifunctional enzyme that catalyzes the de novo biosynthesis of long-chain saturated fatty acids starting from acetyl-CoA and malonyl-CoA in the presence of NADPH. This multifunctional protein contains 7 catalytic activities and a site for the binding of the prosthetic group 4'-phosphopantetheine of the acyl carrier protein ([ACP]) domain.</text>
</comment>
<feature type="domain" description="Ketosynthase family 3 (KS3)" evidence="52">
    <location>
        <begin position="5"/>
        <end position="412"/>
    </location>
</feature>
<organism evidence="54 55">
    <name type="scientific">Chironomus riparius</name>
    <dbReference type="NCBI Taxonomy" id="315576"/>
    <lineage>
        <taxon>Eukaryota</taxon>
        <taxon>Metazoa</taxon>
        <taxon>Ecdysozoa</taxon>
        <taxon>Arthropoda</taxon>
        <taxon>Hexapoda</taxon>
        <taxon>Insecta</taxon>
        <taxon>Pterygota</taxon>
        <taxon>Neoptera</taxon>
        <taxon>Endopterygota</taxon>
        <taxon>Diptera</taxon>
        <taxon>Nematocera</taxon>
        <taxon>Chironomoidea</taxon>
        <taxon>Chironomidae</taxon>
        <taxon>Chironominae</taxon>
        <taxon>Chironomus</taxon>
    </lineage>
</organism>
<dbReference type="Gene3D" id="3.40.50.1820">
    <property type="entry name" value="alpha/beta hydrolase"/>
    <property type="match status" value="1"/>
</dbReference>
<comment type="catalytic activity">
    <reaction evidence="41">
        <text>(2E)-octadecenoyl-[ACP] + NADPH + H(+) = octadecanoyl-[ACP] + NADP(+)</text>
        <dbReference type="Rhea" id="RHEA:41928"/>
        <dbReference type="Rhea" id="RHEA-COMP:9655"/>
        <dbReference type="Rhea" id="RHEA-COMP:9656"/>
        <dbReference type="ChEBI" id="CHEBI:15378"/>
        <dbReference type="ChEBI" id="CHEBI:57783"/>
        <dbReference type="ChEBI" id="CHEBI:58349"/>
        <dbReference type="ChEBI" id="CHEBI:78489"/>
        <dbReference type="ChEBI" id="CHEBI:78495"/>
    </reaction>
    <physiologicalReaction direction="left-to-right" evidence="41">
        <dbReference type="Rhea" id="RHEA:41929"/>
    </physiologicalReaction>
</comment>
<dbReference type="Gene3D" id="3.40.50.720">
    <property type="entry name" value="NAD(P)-binding Rossmann-like Domain"/>
    <property type="match status" value="1"/>
</dbReference>
<dbReference type="SMART" id="SM00823">
    <property type="entry name" value="PKS_PP"/>
    <property type="match status" value="1"/>
</dbReference>
<dbReference type="InterPro" id="IPR029058">
    <property type="entry name" value="AB_hydrolase_fold"/>
</dbReference>
<evidence type="ECO:0000256" key="23">
    <source>
        <dbReference type="ARBA" id="ARBA00047440"/>
    </source>
</evidence>
<dbReference type="InterPro" id="IPR016035">
    <property type="entry name" value="Acyl_Trfase/lysoPLipase"/>
</dbReference>
<dbReference type="InterPro" id="IPR020843">
    <property type="entry name" value="ER"/>
</dbReference>
<evidence type="ECO:0000256" key="35">
    <source>
        <dbReference type="ARBA" id="ARBA00048506"/>
    </source>
</evidence>
<comment type="catalytic activity">
    <reaction evidence="47">
        <text>butanoyl-[ACP] + malonyl-[ACP] + H(+) = 3-oxohexanoyl-[ACP] + holo-[ACP] + CO2</text>
        <dbReference type="Rhea" id="RHEA:41820"/>
        <dbReference type="Rhea" id="RHEA-COMP:9623"/>
        <dbReference type="Rhea" id="RHEA-COMP:9628"/>
        <dbReference type="Rhea" id="RHEA-COMP:9629"/>
        <dbReference type="Rhea" id="RHEA-COMP:9685"/>
        <dbReference type="ChEBI" id="CHEBI:15378"/>
        <dbReference type="ChEBI" id="CHEBI:16526"/>
        <dbReference type="ChEBI" id="CHEBI:64479"/>
        <dbReference type="ChEBI" id="CHEBI:78449"/>
        <dbReference type="ChEBI" id="CHEBI:78454"/>
        <dbReference type="ChEBI" id="CHEBI:78456"/>
    </reaction>
    <physiologicalReaction direction="left-to-right" evidence="47">
        <dbReference type="Rhea" id="RHEA:41821"/>
    </physiologicalReaction>
</comment>
<evidence type="ECO:0000256" key="39">
    <source>
        <dbReference type="ARBA" id="ARBA00048704"/>
    </source>
</evidence>
<dbReference type="SMART" id="SM00822">
    <property type="entry name" value="PKS_KR"/>
    <property type="match status" value="1"/>
</dbReference>
<dbReference type="SUPFAM" id="SSF53901">
    <property type="entry name" value="Thiolase-like"/>
    <property type="match status" value="1"/>
</dbReference>
<comment type="catalytic activity">
    <reaction evidence="12">
        <text>(3R)-hydroxyhexanoyl-[ACP] = (2E)-hexenoyl-[ACP] + H2O</text>
        <dbReference type="Rhea" id="RHEA:41828"/>
        <dbReference type="Rhea" id="RHEA-COMP:9630"/>
        <dbReference type="Rhea" id="RHEA-COMP:9631"/>
        <dbReference type="ChEBI" id="CHEBI:15377"/>
        <dbReference type="ChEBI" id="CHEBI:78457"/>
        <dbReference type="ChEBI" id="CHEBI:78458"/>
    </reaction>
    <physiologicalReaction direction="left-to-right" evidence="12">
        <dbReference type="Rhea" id="RHEA:41829"/>
    </physiologicalReaction>
</comment>
<protein>
    <submittedName>
        <fullName evidence="54">Uncharacterized protein</fullName>
    </submittedName>
</protein>
<evidence type="ECO:0000256" key="5">
    <source>
        <dbReference type="ARBA" id="ARBA00022799"/>
    </source>
</evidence>
<dbReference type="InterPro" id="IPR020841">
    <property type="entry name" value="PKS_Beta-ketoAc_synthase_dom"/>
</dbReference>
<evidence type="ECO:0000256" key="27">
    <source>
        <dbReference type="ARBA" id="ARBA00047810"/>
    </source>
</evidence>
<evidence type="ECO:0000256" key="1">
    <source>
        <dbReference type="ARBA" id="ARBA00005189"/>
    </source>
</evidence>
<dbReference type="InterPro" id="IPR001227">
    <property type="entry name" value="Ac_transferase_dom_sf"/>
</dbReference>
<evidence type="ECO:0000256" key="42">
    <source>
        <dbReference type="ARBA" id="ARBA00049109"/>
    </source>
</evidence>
<comment type="catalytic activity">
    <reaction evidence="30">
        <text>acetyl-[ACP] + malonyl-[ACP] + H(+) = 3-oxobutanoyl-[ACP] + holo-[ACP] + CO2</text>
        <dbReference type="Rhea" id="RHEA:41800"/>
        <dbReference type="Rhea" id="RHEA-COMP:9621"/>
        <dbReference type="Rhea" id="RHEA-COMP:9623"/>
        <dbReference type="Rhea" id="RHEA-COMP:9625"/>
        <dbReference type="Rhea" id="RHEA-COMP:9685"/>
        <dbReference type="ChEBI" id="CHEBI:15378"/>
        <dbReference type="ChEBI" id="CHEBI:16526"/>
        <dbReference type="ChEBI" id="CHEBI:64479"/>
        <dbReference type="ChEBI" id="CHEBI:78446"/>
        <dbReference type="ChEBI" id="CHEBI:78449"/>
        <dbReference type="ChEBI" id="CHEBI:78450"/>
    </reaction>
    <physiologicalReaction direction="left-to-right" evidence="30">
        <dbReference type="Rhea" id="RHEA:41801"/>
    </physiologicalReaction>
</comment>
<evidence type="ECO:0000256" key="26">
    <source>
        <dbReference type="ARBA" id="ARBA00047578"/>
    </source>
</evidence>
<dbReference type="InterPro" id="IPR014031">
    <property type="entry name" value="Ketoacyl_synth_C"/>
</dbReference>
<dbReference type="PANTHER" id="PTHR43775:SF23">
    <property type="entry name" value="FATTY ACID SYNTHASE 3"/>
    <property type="match status" value="1"/>
</dbReference>
<dbReference type="Pfam" id="PF21149">
    <property type="entry name" value="FAS_pseudo-KR"/>
    <property type="match status" value="1"/>
</dbReference>
<dbReference type="CDD" id="cd05195">
    <property type="entry name" value="enoyl_red"/>
    <property type="match status" value="1"/>
</dbReference>